<organism evidence="2">
    <name type="scientific">mine drainage metagenome</name>
    <dbReference type="NCBI Taxonomy" id="410659"/>
    <lineage>
        <taxon>unclassified sequences</taxon>
        <taxon>metagenomes</taxon>
        <taxon>ecological metagenomes</taxon>
    </lineage>
</organism>
<protein>
    <submittedName>
        <fullName evidence="2">FeS cluster insertion</fullName>
    </submittedName>
</protein>
<dbReference type="GO" id="GO:0005506">
    <property type="term" value="F:iron ion binding"/>
    <property type="evidence" value="ECO:0007669"/>
    <property type="project" value="TreeGrafter"/>
</dbReference>
<sequence>MVHVEVRPAASQQVKTLIRGQNPEIAVRVYAQPGGGGCGGGSSVQFGLAFARPRPDDEVIPADGYRLLIDPSSTKFVDGAVIDYVEGLQESGFKITNPSLPEPDAAGQSGGCGSCGSNSANGGGCGCGH</sequence>
<dbReference type="Gene3D" id="2.60.300.12">
    <property type="entry name" value="HesB-like domain"/>
    <property type="match status" value="1"/>
</dbReference>
<dbReference type="NCBIfam" id="TIGR00049">
    <property type="entry name" value="iron-sulfur cluster assembly accessory protein"/>
    <property type="match status" value="1"/>
</dbReference>
<dbReference type="PANTHER" id="PTHR43011:SF1">
    <property type="entry name" value="IRON-SULFUR CLUSTER ASSEMBLY 2 HOMOLOG, MITOCHONDRIAL"/>
    <property type="match status" value="1"/>
</dbReference>
<dbReference type="InterPro" id="IPR000361">
    <property type="entry name" value="ATAP_core_dom"/>
</dbReference>
<dbReference type="AlphaFoldDB" id="T1BSK7"/>
<feature type="domain" description="Core" evidence="1">
    <location>
        <begin position="4"/>
        <end position="100"/>
    </location>
</feature>
<proteinExistence type="predicted"/>
<name>T1BSK7_9ZZZZ</name>
<dbReference type="GO" id="GO:0051537">
    <property type="term" value="F:2 iron, 2 sulfur cluster binding"/>
    <property type="evidence" value="ECO:0007669"/>
    <property type="project" value="TreeGrafter"/>
</dbReference>
<reference evidence="2" key="2">
    <citation type="journal article" date="2014" name="ISME J.">
        <title>Microbial stratification in low pH oxic and suboxic macroscopic growths along an acid mine drainage.</title>
        <authorList>
            <person name="Mendez-Garcia C."/>
            <person name="Mesa V."/>
            <person name="Sprenger R.R."/>
            <person name="Richter M."/>
            <person name="Diez M.S."/>
            <person name="Solano J."/>
            <person name="Bargiela R."/>
            <person name="Golyshina O.V."/>
            <person name="Manteca A."/>
            <person name="Ramos J.L."/>
            <person name="Gallego J.R."/>
            <person name="Llorente I."/>
            <person name="Martins Dos Santos V.A."/>
            <person name="Jensen O.N."/>
            <person name="Pelaez A.I."/>
            <person name="Sanchez J."/>
            <person name="Ferrer M."/>
        </authorList>
    </citation>
    <scope>NUCLEOTIDE SEQUENCE</scope>
</reference>
<gene>
    <name evidence="2" type="ORF">B1B_03522</name>
</gene>
<dbReference type="Pfam" id="PF01521">
    <property type="entry name" value="Fe-S_biosyn"/>
    <property type="match status" value="1"/>
</dbReference>
<dbReference type="SUPFAM" id="SSF89360">
    <property type="entry name" value="HesB-like domain"/>
    <property type="match status" value="1"/>
</dbReference>
<accession>T1BSK7</accession>
<dbReference type="EMBL" id="AUZY01002166">
    <property type="protein sequence ID" value="EQD72867.1"/>
    <property type="molecule type" value="Genomic_DNA"/>
</dbReference>
<dbReference type="GO" id="GO:0016226">
    <property type="term" value="P:iron-sulfur cluster assembly"/>
    <property type="evidence" value="ECO:0007669"/>
    <property type="project" value="InterPro"/>
</dbReference>
<dbReference type="InterPro" id="IPR035903">
    <property type="entry name" value="HesB-like_dom_sf"/>
</dbReference>
<evidence type="ECO:0000313" key="2">
    <source>
        <dbReference type="EMBL" id="EQD72867.1"/>
    </source>
</evidence>
<dbReference type="PANTHER" id="PTHR43011">
    <property type="entry name" value="IRON-SULFUR CLUSTER ASSEMBLY 2 HOMOLOG, MITOCHONDRIAL"/>
    <property type="match status" value="1"/>
</dbReference>
<dbReference type="InterPro" id="IPR016092">
    <property type="entry name" value="ATAP"/>
</dbReference>
<reference evidence="2" key="1">
    <citation type="submission" date="2013-08" db="EMBL/GenBank/DDBJ databases">
        <authorList>
            <person name="Mendez C."/>
            <person name="Richter M."/>
            <person name="Ferrer M."/>
            <person name="Sanchez J."/>
        </authorList>
    </citation>
    <scope>NUCLEOTIDE SEQUENCE</scope>
</reference>
<comment type="caution">
    <text evidence="2">The sequence shown here is derived from an EMBL/GenBank/DDBJ whole genome shotgun (WGS) entry which is preliminary data.</text>
</comment>
<evidence type="ECO:0000259" key="1">
    <source>
        <dbReference type="Pfam" id="PF01521"/>
    </source>
</evidence>
<dbReference type="GO" id="GO:0051539">
    <property type="term" value="F:4 iron, 4 sulfur cluster binding"/>
    <property type="evidence" value="ECO:0007669"/>
    <property type="project" value="TreeGrafter"/>
</dbReference>